<accession>A0AAD5PZB9</accession>
<name>A0AAD5PZB9_9CRUS</name>
<dbReference type="AlphaFoldDB" id="A0AAD5PZB9"/>
<reference evidence="2 3" key="1">
    <citation type="submission" date="2022-05" db="EMBL/GenBank/DDBJ databases">
        <title>A multi-omics perspective on studying reproductive biology in Daphnia sinensis.</title>
        <authorList>
            <person name="Jia J."/>
        </authorList>
    </citation>
    <scope>NUCLEOTIDE SEQUENCE [LARGE SCALE GENOMIC DNA]</scope>
    <source>
        <strain evidence="2 3">WSL</strain>
    </source>
</reference>
<feature type="compositionally biased region" description="Polar residues" evidence="1">
    <location>
        <begin position="59"/>
        <end position="90"/>
    </location>
</feature>
<keyword evidence="3" id="KW-1185">Reference proteome</keyword>
<feature type="compositionally biased region" description="Polar residues" evidence="1">
    <location>
        <begin position="23"/>
        <end position="40"/>
    </location>
</feature>
<feature type="compositionally biased region" description="Low complexity" evidence="1">
    <location>
        <begin position="231"/>
        <end position="247"/>
    </location>
</feature>
<gene>
    <name evidence="2" type="ORF">GHT06_008916</name>
</gene>
<protein>
    <submittedName>
        <fullName evidence="2">Uncharacterized protein</fullName>
    </submittedName>
</protein>
<evidence type="ECO:0000256" key="1">
    <source>
        <dbReference type="SAM" id="MobiDB-lite"/>
    </source>
</evidence>
<sequence length="486" mass="51770">MYECTTPAEANSNSSPSTANSLVKPQNFTSNATKKPNNFTAEGIGGFQTTRKPGKPDLIQTSVGHDTQSTVKATTTASRITRRPTPTASRGTAKPARVTTTPPPLTTKPTRGMATNSPMTAKPSRVTTTPLPVTATSSRGATTRPMTAKPSRVTTTPPPVTATPSRGATTRPMTAMPSRVTTTPPPVTATSSRGATTRPMTAKPSRVTTTPPPVTATSSRGATTRPMTAKPSRVTTTPPPVTATSSRGATTRPMTAKPSRVTTTPPPVTATPSRGATTRPTTATPSRVMTTPSYGTATLTRMTMSPSRVTTMIIQPTVNVFLGARPTAGAIAKPELKPEEFVIRPQDKDPLEVALFGLHSGSLFENNQYTKTPMGKIFPAANPKIGRKVAGHTAITDGVYGTKSSNIRYSLSDTEMDELNIKRRENGKLPSAESNEILKIVVQLKIQRMSNSSVFYPFTKEKIFYVDIGGHKKGVLRFNYPFSLNE</sequence>
<feature type="compositionally biased region" description="Polar residues" evidence="1">
    <location>
        <begin position="113"/>
        <end position="145"/>
    </location>
</feature>
<dbReference type="EMBL" id="WJBH02000001">
    <property type="protein sequence ID" value="KAI9565142.1"/>
    <property type="molecule type" value="Genomic_DNA"/>
</dbReference>
<feature type="region of interest" description="Disordered" evidence="1">
    <location>
        <begin position="1"/>
        <end position="292"/>
    </location>
</feature>
<feature type="compositionally biased region" description="Low complexity" evidence="1">
    <location>
        <begin position="270"/>
        <end position="287"/>
    </location>
</feature>
<dbReference type="Proteomes" id="UP000820818">
    <property type="component" value="Linkage Group LG1"/>
</dbReference>
<comment type="caution">
    <text evidence="2">The sequence shown here is derived from an EMBL/GenBank/DDBJ whole genome shotgun (WGS) entry which is preliminary data.</text>
</comment>
<proteinExistence type="predicted"/>
<feature type="compositionally biased region" description="Low complexity" evidence="1">
    <location>
        <begin position="1"/>
        <end position="21"/>
    </location>
</feature>
<evidence type="ECO:0000313" key="3">
    <source>
        <dbReference type="Proteomes" id="UP000820818"/>
    </source>
</evidence>
<feature type="compositionally biased region" description="Low complexity" evidence="1">
    <location>
        <begin position="204"/>
        <end position="220"/>
    </location>
</feature>
<feature type="compositionally biased region" description="Low complexity" evidence="1">
    <location>
        <begin position="177"/>
        <end position="193"/>
    </location>
</feature>
<organism evidence="2 3">
    <name type="scientific">Daphnia sinensis</name>
    <dbReference type="NCBI Taxonomy" id="1820382"/>
    <lineage>
        <taxon>Eukaryota</taxon>
        <taxon>Metazoa</taxon>
        <taxon>Ecdysozoa</taxon>
        <taxon>Arthropoda</taxon>
        <taxon>Crustacea</taxon>
        <taxon>Branchiopoda</taxon>
        <taxon>Diplostraca</taxon>
        <taxon>Cladocera</taxon>
        <taxon>Anomopoda</taxon>
        <taxon>Daphniidae</taxon>
        <taxon>Daphnia</taxon>
        <taxon>Daphnia similis group</taxon>
    </lineage>
</organism>
<evidence type="ECO:0000313" key="2">
    <source>
        <dbReference type="EMBL" id="KAI9565142.1"/>
    </source>
</evidence>